<dbReference type="HAMAP" id="MF_01023">
    <property type="entry name" value="HisC_aminotrans_2"/>
    <property type="match status" value="1"/>
</dbReference>
<comment type="caution">
    <text evidence="8">The sequence shown here is derived from an EMBL/GenBank/DDBJ whole genome shotgun (WGS) entry which is preliminary data.</text>
</comment>
<evidence type="ECO:0000256" key="2">
    <source>
        <dbReference type="ARBA" id="ARBA00011738"/>
    </source>
</evidence>
<dbReference type="InterPro" id="IPR005861">
    <property type="entry name" value="HisP_aminotrans"/>
</dbReference>
<name>G5EPL8_9MICC</name>
<reference evidence="8 9" key="1">
    <citation type="submission" date="2011-08" db="EMBL/GenBank/DDBJ databases">
        <title>The Genome Sequence of Rothia mucilaginosa M508.</title>
        <authorList>
            <consortium name="The Broad Institute Genome Sequencing Platform"/>
            <consortium name="The Broad Institute Genome Sequencing Center for Infectious Disease"/>
            <person name="Earl A."/>
            <person name="Ward D."/>
            <person name="Feldgarden M."/>
            <person name="Gevers D."/>
            <person name="Sibley C.D."/>
            <person name="Field T.R."/>
            <person name="Grinwis M."/>
            <person name="Eshaghurshan C.S."/>
            <person name="Surette M.G."/>
            <person name="Young S.K."/>
            <person name="Zeng Q."/>
            <person name="Gargeya S."/>
            <person name="Fitzgerald M."/>
            <person name="Haas B."/>
            <person name="Abouelleil A."/>
            <person name="Alvarado L."/>
            <person name="Arachchi H.M."/>
            <person name="Berlin A."/>
            <person name="Brown A."/>
            <person name="Chapman S.B."/>
            <person name="Chen Z."/>
            <person name="Dunbar C."/>
            <person name="Freedman E."/>
            <person name="Gearin G."/>
            <person name="Gellesch M."/>
            <person name="Goldberg J."/>
            <person name="Griggs A."/>
            <person name="Gujja S."/>
            <person name="Heiman D."/>
            <person name="Howarth C."/>
            <person name="Larson L."/>
            <person name="Lui A."/>
            <person name="MacDonald P.J.P."/>
            <person name="Montmayeur A."/>
            <person name="Murphy C."/>
            <person name="Neiman D."/>
            <person name="Pearson M."/>
            <person name="Priest M."/>
            <person name="Roberts A."/>
            <person name="Saif S."/>
            <person name="Shea T."/>
            <person name="Shenoy N."/>
            <person name="Sisk P."/>
            <person name="Stolte C."/>
            <person name="Sykes S."/>
            <person name="Wortman J."/>
            <person name="Nusbaum C."/>
            <person name="Birren B."/>
        </authorList>
    </citation>
    <scope>NUCLEOTIDE SEQUENCE [LARGE SCALE GENOMIC DNA]</scope>
    <source>
        <strain evidence="8 9">M508</strain>
    </source>
</reference>
<protein>
    <recommendedName>
        <fullName evidence="6">Histidinol-phosphate aminotransferase</fullName>
        <ecNumber evidence="6">2.6.1.9</ecNumber>
    </recommendedName>
    <alternativeName>
        <fullName evidence="6">Imidazole acetol-phosphate transaminase</fullName>
    </alternativeName>
</protein>
<dbReference type="SUPFAM" id="SSF53383">
    <property type="entry name" value="PLP-dependent transferases"/>
    <property type="match status" value="1"/>
</dbReference>
<dbReference type="InterPro" id="IPR015424">
    <property type="entry name" value="PyrdxlP-dep_Trfase"/>
</dbReference>
<comment type="similarity">
    <text evidence="6">Belongs to the class-II pyridoxal-phosphate-dependent aminotransferase family. Histidinol-phosphate aminotransferase subfamily.</text>
</comment>
<dbReference type="PANTHER" id="PTHR43643">
    <property type="entry name" value="HISTIDINOL-PHOSPHATE AMINOTRANSFERASE 2"/>
    <property type="match status" value="1"/>
</dbReference>
<evidence type="ECO:0000313" key="9">
    <source>
        <dbReference type="Proteomes" id="UP000004897"/>
    </source>
</evidence>
<dbReference type="GO" id="GO:0000105">
    <property type="term" value="P:L-histidine biosynthetic process"/>
    <property type="evidence" value="ECO:0007669"/>
    <property type="project" value="UniProtKB-UniRule"/>
</dbReference>
<dbReference type="InterPro" id="IPR015421">
    <property type="entry name" value="PyrdxlP-dep_Trfase_major"/>
</dbReference>
<keyword evidence="6" id="KW-0028">Amino-acid biosynthesis</keyword>
<dbReference type="NCBIfam" id="NF002878">
    <property type="entry name" value="PRK03321.1"/>
    <property type="match status" value="1"/>
</dbReference>
<evidence type="ECO:0000313" key="8">
    <source>
        <dbReference type="EMBL" id="EHB88845.1"/>
    </source>
</evidence>
<feature type="modified residue" description="N6-(pyridoxal phosphate)lysine" evidence="6">
    <location>
        <position position="239"/>
    </location>
</feature>
<dbReference type="Gene3D" id="3.40.640.10">
    <property type="entry name" value="Type I PLP-dependent aspartate aminotransferase-like (Major domain)"/>
    <property type="match status" value="1"/>
</dbReference>
<gene>
    <name evidence="6" type="primary">hisC</name>
    <name evidence="8" type="ORF">HMPREF0737_00228</name>
</gene>
<dbReference type="InterPro" id="IPR024892">
    <property type="entry name" value="ArAT"/>
</dbReference>
<dbReference type="PANTHER" id="PTHR43643:SF3">
    <property type="entry name" value="HISTIDINOL-PHOSPHATE AMINOTRANSFERASE"/>
    <property type="match status" value="1"/>
</dbReference>
<evidence type="ECO:0000256" key="4">
    <source>
        <dbReference type="ARBA" id="ARBA00022679"/>
    </source>
</evidence>
<dbReference type="GO" id="GO:0004400">
    <property type="term" value="F:histidinol-phosphate transaminase activity"/>
    <property type="evidence" value="ECO:0007669"/>
    <property type="project" value="UniProtKB-UniRule"/>
</dbReference>
<proteinExistence type="inferred from homology"/>
<dbReference type="PATRIC" id="fig|563033.4.peg.221"/>
<dbReference type="InterPro" id="IPR015422">
    <property type="entry name" value="PyrdxlP-dep_Trfase_small"/>
</dbReference>
<evidence type="ECO:0000256" key="1">
    <source>
        <dbReference type="ARBA" id="ARBA00001933"/>
    </source>
</evidence>
<keyword evidence="5 6" id="KW-0663">Pyridoxal phosphate</keyword>
<dbReference type="UniPathway" id="UPA00031">
    <property type="reaction ID" value="UER00012"/>
</dbReference>
<dbReference type="Pfam" id="PF00155">
    <property type="entry name" value="Aminotran_1_2"/>
    <property type="match status" value="1"/>
</dbReference>
<dbReference type="AlphaFoldDB" id="G5EPL8"/>
<evidence type="ECO:0000259" key="7">
    <source>
        <dbReference type="Pfam" id="PF00155"/>
    </source>
</evidence>
<feature type="domain" description="Aminotransferase class I/classII large" evidence="7">
    <location>
        <begin position="37"/>
        <end position="364"/>
    </location>
</feature>
<dbReference type="InterPro" id="IPR004839">
    <property type="entry name" value="Aminotransferase_I/II_large"/>
</dbReference>
<comment type="pathway">
    <text evidence="6">Amino-acid biosynthesis; L-histidine biosynthesis; L-histidine from 5-phospho-alpha-D-ribose 1-diphosphate: step 7/9.</text>
</comment>
<dbReference type="HOGENOM" id="CLU_017584_3_3_11"/>
<dbReference type="EMBL" id="ACSB01000004">
    <property type="protein sequence ID" value="EHB88845.1"/>
    <property type="molecule type" value="Genomic_DNA"/>
</dbReference>
<organism evidence="8 9">
    <name type="scientific">Rothia mucilaginosa M508</name>
    <dbReference type="NCBI Taxonomy" id="563033"/>
    <lineage>
        <taxon>Bacteria</taxon>
        <taxon>Bacillati</taxon>
        <taxon>Actinomycetota</taxon>
        <taxon>Actinomycetes</taxon>
        <taxon>Micrococcales</taxon>
        <taxon>Micrococcaceae</taxon>
        <taxon>Rothia</taxon>
    </lineage>
</organism>
<sequence length="375" mass="40646">MSQSAEHANIPVRPVFNTLPSYAAGKPPVPVEGLTQYKLSSNENPLGPVPEVARVLAEFVTVHRYPDPLSTALRQKLSERLGVDADDIVTGAGSLGALNQILKTFAGVNADGVQDEVIYAWRSFEAYPILVGIMGARSVQVPNLPDGSHDLDAMAAAITDRTRLILVCTPNNPTGPAVTESQIRAFLEKVPAHIPVVIDEAYFEFCAASTVPEGEEAPLNGLDIYRDYENVIILRTFSKAQGLAGLRVGYSISHPQITQHLRVAATPFAVTALAEAAAIASIEHEDAVMERVSHLVAERERVTARLRELGYDFPSTYANFVWLPLGERTGEFVQLMSEHALSVRAFGTEGVRVSIGEVEANDRFLSLCEVFAEGL</sequence>
<dbReference type="Proteomes" id="UP000004897">
    <property type="component" value="Unassembled WGS sequence"/>
</dbReference>
<keyword evidence="4 6" id="KW-0808">Transferase</keyword>
<comment type="subunit">
    <text evidence="2 6">Homodimer.</text>
</comment>
<comment type="cofactor">
    <cofactor evidence="1 6">
        <name>pyridoxal 5'-phosphate</name>
        <dbReference type="ChEBI" id="CHEBI:597326"/>
    </cofactor>
</comment>
<dbReference type="CDD" id="cd00609">
    <property type="entry name" value="AAT_like"/>
    <property type="match status" value="1"/>
</dbReference>
<accession>G5EPL8</accession>
<dbReference type="Gene3D" id="3.90.1150.10">
    <property type="entry name" value="Aspartate Aminotransferase, domain 1"/>
    <property type="match status" value="1"/>
</dbReference>
<comment type="catalytic activity">
    <reaction evidence="6">
        <text>L-histidinol phosphate + 2-oxoglutarate = 3-(imidazol-4-yl)-2-oxopropyl phosphate + L-glutamate</text>
        <dbReference type="Rhea" id="RHEA:23744"/>
        <dbReference type="ChEBI" id="CHEBI:16810"/>
        <dbReference type="ChEBI" id="CHEBI:29985"/>
        <dbReference type="ChEBI" id="CHEBI:57766"/>
        <dbReference type="ChEBI" id="CHEBI:57980"/>
        <dbReference type="EC" id="2.6.1.9"/>
    </reaction>
</comment>
<dbReference type="InterPro" id="IPR050106">
    <property type="entry name" value="HistidinolP_aminotransfase"/>
</dbReference>
<keyword evidence="6" id="KW-0368">Histidine biosynthesis</keyword>
<evidence type="ECO:0000256" key="3">
    <source>
        <dbReference type="ARBA" id="ARBA00022576"/>
    </source>
</evidence>
<evidence type="ECO:0000256" key="6">
    <source>
        <dbReference type="HAMAP-Rule" id="MF_01023"/>
    </source>
</evidence>
<dbReference type="EC" id="2.6.1.9" evidence="6"/>
<dbReference type="RefSeq" id="WP_005504468.1">
    <property type="nucleotide sequence ID" value="NZ_JH370351.1"/>
</dbReference>
<evidence type="ECO:0000256" key="5">
    <source>
        <dbReference type="ARBA" id="ARBA00022898"/>
    </source>
</evidence>
<dbReference type="GO" id="GO:0030170">
    <property type="term" value="F:pyridoxal phosphate binding"/>
    <property type="evidence" value="ECO:0007669"/>
    <property type="project" value="InterPro"/>
</dbReference>
<keyword evidence="3 6" id="KW-0032">Aminotransferase</keyword>